<proteinExistence type="predicted"/>
<evidence type="ECO:0000313" key="2">
    <source>
        <dbReference type="Proteomes" id="UP000003781"/>
    </source>
</evidence>
<gene>
    <name evidence="1" type="ORF">CY0110_19007</name>
</gene>
<sequence>MMDFDIFYGLTAIFNNNGCITCFS</sequence>
<organism evidence="1 2">
    <name type="scientific">Crocosphaera chwakensis CCY0110</name>
    <dbReference type="NCBI Taxonomy" id="391612"/>
    <lineage>
        <taxon>Bacteria</taxon>
        <taxon>Bacillati</taxon>
        <taxon>Cyanobacteriota</taxon>
        <taxon>Cyanophyceae</taxon>
        <taxon>Oscillatoriophycideae</taxon>
        <taxon>Chroococcales</taxon>
        <taxon>Aphanothecaceae</taxon>
        <taxon>Crocosphaera</taxon>
        <taxon>Crocosphaera chwakensis</taxon>
    </lineage>
</organism>
<dbReference type="AlphaFoldDB" id="A3IJD3"/>
<reference evidence="1 2" key="1">
    <citation type="submission" date="2007-03" db="EMBL/GenBank/DDBJ databases">
        <authorList>
            <person name="Stal L."/>
            <person name="Ferriera S."/>
            <person name="Johnson J."/>
            <person name="Kravitz S."/>
            <person name="Beeson K."/>
            <person name="Sutton G."/>
            <person name="Rogers Y.-H."/>
            <person name="Friedman R."/>
            <person name="Frazier M."/>
            <person name="Venter J.C."/>
        </authorList>
    </citation>
    <scope>NUCLEOTIDE SEQUENCE [LARGE SCALE GENOMIC DNA]</scope>
    <source>
        <strain evidence="1 2">CCY0110</strain>
    </source>
</reference>
<protein>
    <submittedName>
        <fullName evidence="1">Uncharacterized protein</fullName>
    </submittedName>
</protein>
<keyword evidence="2" id="KW-1185">Reference proteome</keyword>
<dbReference type="Proteomes" id="UP000003781">
    <property type="component" value="Unassembled WGS sequence"/>
</dbReference>
<evidence type="ECO:0000313" key="1">
    <source>
        <dbReference type="EMBL" id="EAZ93915.1"/>
    </source>
</evidence>
<accession>A3IJD3</accession>
<name>A3IJD3_9CHRO</name>
<dbReference type="EMBL" id="AAXW01000002">
    <property type="protein sequence ID" value="EAZ93915.1"/>
    <property type="molecule type" value="Genomic_DNA"/>
</dbReference>
<comment type="caution">
    <text evidence="1">The sequence shown here is derived from an EMBL/GenBank/DDBJ whole genome shotgun (WGS) entry which is preliminary data.</text>
</comment>